<dbReference type="Gramene" id="ERM97812">
    <property type="protein sequence ID" value="ERM97812"/>
    <property type="gene ID" value="AMTR_s00479p00009490"/>
</dbReference>
<feature type="region of interest" description="Disordered" evidence="1">
    <location>
        <begin position="1"/>
        <end position="33"/>
    </location>
</feature>
<dbReference type="AlphaFoldDB" id="W1NQ06"/>
<accession>W1NQ06</accession>
<reference evidence="3" key="1">
    <citation type="journal article" date="2013" name="Science">
        <title>The Amborella genome and the evolution of flowering plants.</title>
        <authorList>
            <consortium name="Amborella Genome Project"/>
        </authorList>
    </citation>
    <scope>NUCLEOTIDE SEQUENCE [LARGE SCALE GENOMIC DNA]</scope>
</reference>
<gene>
    <name evidence="2" type="ORF">AMTR_s00479p00009490</name>
</gene>
<dbReference type="Proteomes" id="UP000017836">
    <property type="component" value="Unassembled WGS sequence"/>
</dbReference>
<proteinExistence type="predicted"/>
<dbReference type="SUPFAM" id="SSF53756">
    <property type="entry name" value="UDP-Glycosyltransferase/glycogen phosphorylase"/>
    <property type="match status" value="1"/>
</dbReference>
<keyword evidence="3" id="KW-1185">Reference proteome</keyword>
<sequence length="103" mass="10993">MVDLSTEANIPLHASEEGRHAMQHSGGDRAGWSKATVNHDRAEVWPIGRLLPLSLFSENGARERGGKPLGISAESCIAWLDTQPLHSVLYVSFGSQNAVSGGT</sequence>
<evidence type="ECO:0000313" key="3">
    <source>
        <dbReference type="Proteomes" id="UP000017836"/>
    </source>
</evidence>
<evidence type="ECO:0000313" key="2">
    <source>
        <dbReference type="EMBL" id="ERM97812.1"/>
    </source>
</evidence>
<dbReference type="HOGENOM" id="CLU_2267440_0_0_1"/>
<dbReference type="EMBL" id="KI395834">
    <property type="protein sequence ID" value="ERM97812.1"/>
    <property type="molecule type" value="Genomic_DNA"/>
</dbReference>
<organism evidence="2 3">
    <name type="scientific">Amborella trichopoda</name>
    <dbReference type="NCBI Taxonomy" id="13333"/>
    <lineage>
        <taxon>Eukaryota</taxon>
        <taxon>Viridiplantae</taxon>
        <taxon>Streptophyta</taxon>
        <taxon>Embryophyta</taxon>
        <taxon>Tracheophyta</taxon>
        <taxon>Spermatophyta</taxon>
        <taxon>Magnoliopsida</taxon>
        <taxon>Amborellales</taxon>
        <taxon>Amborellaceae</taxon>
        <taxon>Amborella</taxon>
    </lineage>
</organism>
<dbReference type="Gene3D" id="3.40.50.2000">
    <property type="entry name" value="Glycogen Phosphorylase B"/>
    <property type="match status" value="2"/>
</dbReference>
<protein>
    <submittedName>
        <fullName evidence="2">Uncharacterized protein</fullName>
    </submittedName>
</protein>
<name>W1NQ06_AMBTC</name>
<evidence type="ECO:0000256" key="1">
    <source>
        <dbReference type="SAM" id="MobiDB-lite"/>
    </source>
</evidence>